<dbReference type="Gene3D" id="1.20.81.30">
    <property type="entry name" value="Type II secretion system (T2SS), domain F"/>
    <property type="match status" value="1"/>
</dbReference>
<proteinExistence type="inferred from homology"/>
<evidence type="ECO:0000256" key="2">
    <source>
        <dbReference type="ARBA" id="ARBA00005745"/>
    </source>
</evidence>
<comment type="subcellular location">
    <subcellularLocation>
        <location evidence="1">Cell membrane</location>
        <topology evidence="1">Multi-pass membrane protein</topology>
    </subcellularLocation>
</comment>
<gene>
    <name evidence="9" type="ordered locus">YpsIP31758_A0064</name>
</gene>
<evidence type="ECO:0000256" key="6">
    <source>
        <dbReference type="ARBA" id="ARBA00023136"/>
    </source>
</evidence>
<comment type="similarity">
    <text evidence="2">Belongs to the GSP F family.</text>
</comment>
<dbReference type="InterPro" id="IPR018076">
    <property type="entry name" value="T2SS_GspF_dom"/>
</dbReference>
<accession>A0A0U1QT79</accession>
<evidence type="ECO:0000256" key="4">
    <source>
        <dbReference type="ARBA" id="ARBA00022692"/>
    </source>
</evidence>
<dbReference type="PANTHER" id="PTHR30012:SF0">
    <property type="entry name" value="TYPE II SECRETION SYSTEM PROTEIN F-RELATED"/>
    <property type="match status" value="1"/>
</dbReference>
<keyword evidence="4 7" id="KW-0812">Transmembrane</keyword>
<dbReference type="InterPro" id="IPR003004">
    <property type="entry name" value="GspF/PilC"/>
</dbReference>
<dbReference type="GO" id="GO:0005886">
    <property type="term" value="C:plasma membrane"/>
    <property type="evidence" value="ECO:0007669"/>
    <property type="project" value="UniProtKB-SubCell"/>
</dbReference>
<keyword evidence="3" id="KW-1003">Cell membrane</keyword>
<dbReference type="HOGENOM" id="CLU_063664_0_0_6"/>
<keyword evidence="9" id="KW-0614">Plasmid</keyword>
<evidence type="ECO:0000313" key="9">
    <source>
        <dbReference type="EMBL" id="ABS45588.1"/>
    </source>
</evidence>
<geneLocation type="plasmid" evidence="10">
    <name>plasmid_59kb</name>
</geneLocation>
<feature type="transmembrane region" description="Helical" evidence="7">
    <location>
        <begin position="166"/>
        <end position="191"/>
    </location>
</feature>
<evidence type="ECO:0000256" key="1">
    <source>
        <dbReference type="ARBA" id="ARBA00004651"/>
    </source>
</evidence>
<sequence length="354" mass="40659">MNKFNRALYKMTFNVNDREDVYDNFRQYLIDGQSVDNTFKNLIVNYTRRGRKPNSPMAEIIREWEEKFKLGDTLGESLREWIPEQELSVIDACDTAGRPWDGFQKAIKIARSAERIKKTIKGAFFTSIYMFLLSFILLAFACSLLVPTLLEAVPLFRWSTTQKFVYYFYIFISGYWWALIAVCLIVGYIIYHSLDRWTGNSRFHADKFVPYSLYKEMHGATFIINVDAMLSAGIPLKDSLIKIRNMSDSDWLIERVNGAISGLTEGEENLGLALDISNFEFPSEDAIIKMQSLFETANKEGSLERFGERQLENTISRVERKTAVIKVASMVFGAGCTVGIFFVMYSLIQQVFGI</sequence>
<dbReference type="RefSeq" id="WP_011988432.1">
    <property type="nucleotide sequence ID" value="NC_009704.1"/>
</dbReference>
<name>A0A0U1QT79_YERP3</name>
<evidence type="ECO:0000256" key="7">
    <source>
        <dbReference type="SAM" id="Phobius"/>
    </source>
</evidence>
<keyword evidence="5 7" id="KW-1133">Transmembrane helix</keyword>
<feature type="domain" description="Type II secretion system protein GspF" evidence="8">
    <location>
        <begin position="228"/>
        <end position="345"/>
    </location>
</feature>
<evidence type="ECO:0000256" key="3">
    <source>
        <dbReference type="ARBA" id="ARBA00022475"/>
    </source>
</evidence>
<dbReference type="InterPro" id="IPR042094">
    <property type="entry name" value="T2SS_GspF_sf"/>
</dbReference>
<dbReference type="Pfam" id="PF00482">
    <property type="entry name" value="T2SSF"/>
    <property type="match status" value="1"/>
</dbReference>
<evidence type="ECO:0000256" key="5">
    <source>
        <dbReference type="ARBA" id="ARBA00022989"/>
    </source>
</evidence>
<dbReference type="PANTHER" id="PTHR30012">
    <property type="entry name" value="GENERAL SECRETION PATHWAY PROTEIN"/>
    <property type="match status" value="1"/>
</dbReference>
<dbReference type="Proteomes" id="UP000002412">
    <property type="component" value="Plasmid p_59kb"/>
</dbReference>
<evidence type="ECO:0000313" key="10">
    <source>
        <dbReference type="Proteomes" id="UP000002412"/>
    </source>
</evidence>
<keyword evidence="6 7" id="KW-0472">Membrane</keyword>
<feature type="transmembrane region" description="Helical" evidence="7">
    <location>
        <begin position="327"/>
        <end position="348"/>
    </location>
</feature>
<dbReference type="EMBL" id="CP000718">
    <property type="protein sequence ID" value="ABS45588.1"/>
    <property type="molecule type" value="Genomic_DNA"/>
</dbReference>
<feature type="transmembrane region" description="Helical" evidence="7">
    <location>
        <begin position="123"/>
        <end position="146"/>
    </location>
</feature>
<protein>
    <submittedName>
        <fullName evidence="9">Putative type IV secretion system protein PilR</fullName>
    </submittedName>
</protein>
<dbReference type="AlphaFoldDB" id="A0A0U1QT79"/>
<dbReference type="KEGG" id="ypi:YpsIP31758_A0064"/>
<reference evidence="9 10" key="1">
    <citation type="journal article" date="2007" name="PLoS Genet.">
        <title>The complete genome sequence of Yersinia pseudotuberculosis IP31758, the causative agent of Far East scarlet-like fever.</title>
        <authorList>
            <person name="Eppinger M."/>
            <person name="Rosovitz M.J."/>
            <person name="Fricke W.F."/>
            <person name="Rasko D.A."/>
            <person name="Kokorina G."/>
            <person name="Fayolle C."/>
            <person name="Lindler L.E."/>
            <person name="Carniel E."/>
            <person name="Ravel J."/>
        </authorList>
    </citation>
    <scope>NUCLEOTIDE SEQUENCE [LARGE SCALE GENOMIC DNA]</scope>
    <source>
        <strain evidence="9 10">IP 31758</strain>
        <plasmid evidence="10">Plasmid plasmid_59kb</plasmid>
    </source>
</reference>
<organism evidence="9 10">
    <name type="scientific">Yersinia pseudotuberculosis serotype O:1b (strain IP 31758)</name>
    <dbReference type="NCBI Taxonomy" id="349747"/>
    <lineage>
        <taxon>Bacteria</taxon>
        <taxon>Pseudomonadati</taxon>
        <taxon>Pseudomonadota</taxon>
        <taxon>Gammaproteobacteria</taxon>
        <taxon>Enterobacterales</taxon>
        <taxon>Yersiniaceae</taxon>
        <taxon>Yersinia</taxon>
    </lineage>
</organism>
<evidence type="ECO:0000259" key="8">
    <source>
        <dbReference type="Pfam" id="PF00482"/>
    </source>
</evidence>